<dbReference type="STRING" id="1789224.BFG52_03795"/>
<proteinExistence type="predicted"/>
<protein>
    <recommendedName>
        <fullName evidence="4">DNA-binding protein</fullName>
    </recommendedName>
</protein>
<evidence type="ECO:0000256" key="1">
    <source>
        <dbReference type="SAM" id="MobiDB-lite"/>
    </source>
</evidence>
<feature type="compositionally biased region" description="Basic and acidic residues" evidence="1">
    <location>
        <begin position="286"/>
        <end position="302"/>
    </location>
</feature>
<sequence>MSAATIIPFTKPQTTSQEAKSMYSDRFKQGYVMSSRLYRNEVRPFLSDAAHNVYERLEEWINGQLKETDHVSHRQIQGGKLKGSNKLGSATVSNGIKELVWFGVITVTEKNNKIGNKYEINEISLAHYFEEFSASVIKALRISNESASISEALLKVKQSASVSDTEKPFSASVSDASIDSFLDIREEEEESAQEKFTAQENRQLNFIEYHPTDRTPISLKELFKKYPAQVDFIDQAKASFPDHSPEQIFAELKKLAQWSLSAANHMPQKWMSIWLNWMKKTPTAAELEKSAKRKSASTEKPQKQNQSRFGKYLKPQQGIRDV</sequence>
<feature type="region of interest" description="Disordered" evidence="1">
    <location>
        <begin position="285"/>
        <end position="322"/>
    </location>
</feature>
<dbReference type="RefSeq" id="WP_067552840.1">
    <property type="nucleotide sequence ID" value="NZ_CP016895.1"/>
</dbReference>
<evidence type="ECO:0000313" key="3">
    <source>
        <dbReference type="Proteomes" id="UP000093391"/>
    </source>
</evidence>
<name>A0A1B2LX97_9GAMM</name>
<dbReference type="KEGG" id="ala:BFG52_03795"/>
<accession>A0A1B2LX97</accession>
<gene>
    <name evidence="2" type="ORF">BFG52_03795</name>
</gene>
<reference evidence="2 3" key="1">
    <citation type="submission" date="2016-08" db="EMBL/GenBank/DDBJ databases">
        <authorList>
            <person name="Seilhamer J.J."/>
        </authorList>
    </citation>
    <scope>NUCLEOTIDE SEQUENCE [LARGE SCALE GENOMIC DNA]</scope>
    <source>
        <strain evidence="2 3">BRTC-1</strain>
    </source>
</reference>
<dbReference type="AlphaFoldDB" id="A0A1B2LX97"/>
<evidence type="ECO:0000313" key="2">
    <source>
        <dbReference type="EMBL" id="AOA57560.1"/>
    </source>
</evidence>
<dbReference type="Proteomes" id="UP000093391">
    <property type="component" value="Chromosome"/>
</dbReference>
<evidence type="ECO:0008006" key="4">
    <source>
        <dbReference type="Google" id="ProtNLM"/>
    </source>
</evidence>
<dbReference type="EMBL" id="CP016895">
    <property type="protein sequence ID" value="AOA57560.1"/>
    <property type="molecule type" value="Genomic_DNA"/>
</dbReference>
<keyword evidence="3" id="KW-1185">Reference proteome</keyword>
<organism evidence="2 3">
    <name type="scientific">Acinetobacter larvae</name>
    <dbReference type="NCBI Taxonomy" id="1789224"/>
    <lineage>
        <taxon>Bacteria</taxon>
        <taxon>Pseudomonadati</taxon>
        <taxon>Pseudomonadota</taxon>
        <taxon>Gammaproteobacteria</taxon>
        <taxon>Moraxellales</taxon>
        <taxon>Moraxellaceae</taxon>
        <taxon>Acinetobacter</taxon>
    </lineage>
</organism>